<dbReference type="AlphaFoldDB" id="A0A370TWE1"/>
<comment type="caution">
    <text evidence="7">The sequence shown here is derived from an EMBL/GenBank/DDBJ whole genome shotgun (WGS) entry which is preliminary data.</text>
</comment>
<dbReference type="InterPro" id="IPR050386">
    <property type="entry name" value="Glycosyl_hydrolase_5"/>
</dbReference>
<dbReference type="GeneID" id="43597028"/>
<dbReference type="PANTHER" id="PTHR31297:SF13">
    <property type="entry name" value="PUTATIVE-RELATED"/>
    <property type="match status" value="1"/>
</dbReference>
<name>A0A370TWE1_9HELO</name>
<dbReference type="InterPro" id="IPR017853">
    <property type="entry name" value="GH"/>
</dbReference>
<evidence type="ECO:0000259" key="6">
    <source>
        <dbReference type="Pfam" id="PF00150"/>
    </source>
</evidence>
<dbReference type="OrthoDB" id="1887033at2759"/>
<accession>A0A370TWE1</accession>
<evidence type="ECO:0000256" key="1">
    <source>
        <dbReference type="ARBA" id="ARBA00005641"/>
    </source>
</evidence>
<organism evidence="7 8">
    <name type="scientific">Venustampulla echinocandica</name>
    <dbReference type="NCBI Taxonomy" id="2656787"/>
    <lineage>
        <taxon>Eukaryota</taxon>
        <taxon>Fungi</taxon>
        <taxon>Dikarya</taxon>
        <taxon>Ascomycota</taxon>
        <taxon>Pezizomycotina</taxon>
        <taxon>Leotiomycetes</taxon>
        <taxon>Helotiales</taxon>
        <taxon>Pleuroascaceae</taxon>
        <taxon>Venustampulla</taxon>
    </lineage>
</organism>
<comment type="similarity">
    <text evidence="1 5">Belongs to the glycosyl hydrolase 5 (cellulase A) family.</text>
</comment>
<dbReference type="STRING" id="2656787.A0A370TWE1"/>
<proteinExistence type="inferred from homology"/>
<dbReference type="PANTHER" id="PTHR31297">
    <property type="entry name" value="GLUCAN ENDO-1,6-BETA-GLUCOSIDASE B"/>
    <property type="match status" value="1"/>
</dbReference>
<dbReference type="SUPFAM" id="SSF51445">
    <property type="entry name" value="(Trans)glycosidases"/>
    <property type="match status" value="1"/>
</dbReference>
<dbReference type="Proteomes" id="UP000254866">
    <property type="component" value="Unassembled WGS sequence"/>
</dbReference>
<evidence type="ECO:0000256" key="4">
    <source>
        <dbReference type="ARBA" id="ARBA00023316"/>
    </source>
</evidence>
<evidence type="ECO:0000313" key="7">
    <source>
        <dbReference type="EMBL" id="RDL39839.1"/>
    </source>
</evidence>
<dbReference type="Pfam" id="PF00150">
    <property type="entry name" value="Cellulase"/>
    <property type="match status" value="1"/>
</dbReference>
<keyword evidence="8" id="KW-1185">Reference proteome</keyword>
<reference evidence="7 8" key="1">
    <citation type="journal article" date="2018" name="IMA Fungus">
        <title>IMA Genome-F 9: Draft genome sequence of Annulohypoxylon stygium, Aspergillus mulundensis, Berkeleyomyces basicola (syn. Thielaviopsis basicola), Ceratocystis smalleyi, two Cercospora beticola strains, Coleophoma cylindrospora, Fusarium fracticaudum, Phialophora cf. hyalina, and Morchella septimelata.</title>
        <authorList>
            <person name="Wingfield B.D."/>
            <person name="Bills G.F."/>
            <person name="Dong Y."/>
            <person name="Huang W."/>
            <person name="Nel W.J."/>
            <person name="Swalarsk-Parry B.S."/>
            <person name="Vaghefi N."/>
            <person name="Wilken P.M."/>
            <person name="An Z."/>
            <person name="de Beer Z.W."/>
            <person name="De Vos L."/>
            <person name="Chen L."/>
            <person name="Duong T.A."/>
            <person name="Gao Y."/>
            <person name="Hammerbacher A."/>
            <person name="Kikkert J.R."/>
            <person name="Li Y."/>
            <person name="Li H."/>
            <person name="Li K."/>
            <person name="Li Q."/>
            <person name="Liu X."/>
            <person name="Ma X."/>
            <person name="Naidoo K."/>
            <person name="Pethybridge S.J."/>
            <person name="Sun J."/>
            <person name="Steenkamp E.T."/>
            <person name="van der Nest M.A."/>
            <person name="van Wyk S."/>
            <person name="Wingfield M.J."/>
            <person name="Xiong C."/>
            <person name="Yue Q."/>
            <person name="Zhang X."/>
        </authorList>
    </citation>
    <scope>NUCLEOTIDE SEQUENCE [LARGE SCALE GENOMIC DNA]</scope>
    <source>
        <strain evidence="7 8">BP 5553</strain>
    </source>
</reference>
<feature type="domain" description="Glycoside hydrolase family 5" evidence="6">
    <location>
        <begin position="75"/>
        <end position="335"/>
    </location>
</feature>
<protein>
    <submittedName>
        <fullName evidence="7">Putative glucanase</fullName>
    </submittedName>
</protein>
<evidence type="ECO:0000256" key="3">
    <source>
        <dbReference type="ARBA" id="ARBA00023295"/>
    </source>
</evidence>
<keyword evidence="4" id="KW-0961">Cell wall biogenesis/degradation</keyword>
<dbReference type="GO" id="GO:0008422">
    <property type="term" value="F:beta-glucosidase activity"/>
    <property type="evidence" value="ECO:0007669"/>
    <property type="project" value="TreeGrafter"/>
</dbReference>
<dbReference type="GO" id="GO:0071555">
    <property type="term" value="P:cell wall organization"/>
    <property type="evidence" value="ECO:0007669"/>
    <property type="project" value="UniProtKB-KW"/>
</dbReference>
<evidence type="ECO:0000313" key="8">
    <source>
        <dbReference type="Proteomes" id="UP000254866"/>
    </source>
</evidence>
<dbReference type="EMBL" id="NPIC01000002">
    <property type="protein sequence ID" value="RDL39839.1"/>
    <property type="molecule type" value="Genomic_DNA"/>
</dbReference>
<dbReference type="FunFam" id="3.20.20.80:FF:000130">
    <property type="entry name" value="Endoglucanase C"/>
    <property type="match status" value="1"/>
</dbReference>
<keyword evidence="3 5" id="KW-0326">Glycosidase</keyword>
<gene>
    <name evidence="7" type="ORF">BP5553_04179</name>
</gene>
<keyword evidence="2 5" id="KW-0378">Hydrolase</keyword>
<evidence type="ECO:0000256" key="2">
    <source>
        <dbReference type="ARBA" id="ARBA00022801"/>
    </source>
</evidence>
<dbReference type="GO" id="GO:0009251">
    <property type="term" value="P:glucan catabolic process"/>
    <property type="evidence" value="ECO:0007669"/>
    <property type="project" value="TreeGrafter"/>
</dbReference>
<dbReference type="GO" id="GO:0009986">
    <property type="term" value="C:cell surface"/>
    <property type="evidence" value="ECO:0007669"/>
    <property type="project" value="TreeGrafter"/>
</dbReference>
<dbReference type="Gene3D" id="3.20.20.80">
    <property type="entry name" value="Glycosidases"/>
    <property type="match status" value="1"/>
</dbReference>
<dbReference type="RefSeq" id="XP_031872495.1">
    <property type="nucleotide sequence ID" value="XM_032012802.1"/>
</dbReference>
<dbReference type="GO" id="GO:0005576">
    <property type="term" value="C:extracellular region"/>
    <property type="evidence" value="ECO:0007669"/>
    <property type="project" value="TreeGrafter"/>
</dbReference>
<dbReference type="InterPro" id="IPR001547">
    <property type="entry name" value="Glyco_hydro_5"/>
</dbReference>
<sequence>MSNGFLRCEGDKVVDGKGNPVVLRGAALGGWMNMENFITGYPAHEFQHRAAMLQVLGQEKYEFFFDKFLEYFFMEADAKFFASLGLNCIRLPFNYKHFEDDMNPRVLKESGFKHLDRVIDLCAKENIYTILDMHTVPGAQNPDWHSDNPSNYAAFWDHKDHQDRTIWLWEQIATRYKDNQWVAGYNPINEPCDPKHYRLPAFYNRLEPAIRKIDPNHILWLDGNTFAIEWKFFENVLPNCAYALHDYSQQGFPGFERFKGTPDQLDKLEKQFLRKAEFQQQRKCVAWNGEFGPVYSDPRMDSDADEINQERYNLLGAQLSIYEKHQIPWSIWLYKDIGVQGMVYTDPDGFWKKTIQPFLEKKRQLQIDAWGRYPSKQVEEVISPLVKWIDSVCPEAKNNYPTNWATERQIIRLTLQTFVANSFSVEFASLFKDMSLEQLDEAAKSFRFDKCLQREGLNKIMSEHAKATKKAAAGN</sequence>
<evidence type="ECO:0000256" key="5">
    <source>
        <dbReference type="RuleBase" id="RU361153"/>
    </source>
</evidence>